<feature type="domain" description="Gfo/Idh/MocA-like oxidoreductase N-terminal" evidence="1">
    <location>
        <begin position="7"/>
        <end position="128"/>
    </location>
</feature>
<organism evidence="3 4">
    <name type="scientific">Cladonia borealis</name>
    <dbReference type="NCBI Taxonomy" id="184061"/>
    <lineage>
        <taxon>Eukaryota</taxon>
        <taxon>Fungi</taxon>
        <taxon>Dikarya</taxon>
        <taxon>Ascomycota</taxon>
        <taxon>Pezizomycotina</taxon>
        <taxon>Lecanoromycetes</taxon>
        <taxon>OSLEUM clade</taxon>
        <taxon>Lecanoromycetidae</taxon>
        <taxon>Lecanorales</taxon>
        <taxon>Lecanorineae</taxon>
        <taxon>Cladoniaceae</taxon>
        <taxon>Cladonia</taxon>
    </lineage>
</organism>
<dbReference type="PANTHER" id="PTHR42840">
    <property type="entry name" value="NAD(P)-BINDING ROSSMANN-FOLD SUPERFAMILY PROTEIN-RELATED"/>
    <property type="match status" value="1"/>
</dbReference>
<dbReference type="InterPro" id="IPR004104">
    <property type="entry name" value="Gfo/Idh/MocA-like_OxRdtase_C"/>
</dbReference>
<dbReference type="PANTHER" id="PTHR42840:SF7">
    <property type="entry name" value="BINDING ROSSMANN FOLD OXIDOREDUCTASE, PUTATIVE (AFU_ORTHOLOGUE AFUA_4G10190)-RELATED"/>
    <property type="match status" value="1"/>
</dbReference>
<proteinExistence type="predicted"/>
<protein>
    <recommendedName>
        <fullName evidence="5">Gfo/Idh/MocA-like oxidoreductase N-terminal domain-containing protein</fullName>
    </recommendedName>
</protein>
<evidence type="ECO:0000259" key="1">
    <source>
        <dbReference type="Pfam" id="PF01408"/>
    </source>
</evidence>
<dbReference type="SUPFAM" id="SSF51735">
    <property type="entry name" value="NAD(P)-binding Rossmann-fold domains"/>
    <property type="match status" value="1"/>
</dbReference>
<evidence type="ECO:0000313" key="4">
    <source>
        <dbReference type="Proteomes" id="UP001166286"/>
    </source>
</evidence>
<dbReference type="Gene3D" id="3.30.360.10">
    <property type="entry name" value="Dihydrodipicolinate Reductase, domain 2"/>
    <property type="match status" value="1"/>
</dbReference>
<evidence type="ECO:0000259" key="2">
    <source>
        <dbReference type="Pfam" id="PF02894"/>
    </source>
</evidence>
<comment type="caution">
    <text evidence="3">The sequence shown here is derived from an EMBL/GenBank/DDBJ whole genome shotgun (WGS) entry which is preliminary data.</text>
</comment>
<dbReference type="Gene3D" id="3.40.50.720">
    <property type="entry name" value="NAD(P)-binding Rossmann-like Domain"/>
    <property type="match status" value="1"/>
</dbReference>
<dbReference type="GO" id="GO:0016491">
    <property type="term" value="F:oxidoreductase activity"/>
    <property type="evidence" value="ECO:0007669"/>
    <property type="project" value="TreeGrafter"/>
</dbReference>
<dbReference type="InterPro" id="IPR036291">
    <property type="entry name" value="NAD(P)-bd_dom_sf"/>
</dbReference>
<dbReference type="Proteomes" id="UP001166286">
    <property type="component" value="Unassembled WGS sequence"/>
</dbReference>
<feature type="domain" description="Gfo/Idh/MocA-like oxidoreductase C-terminal" evidence="2">
    <location>
        <begin position="216"/>
        <end position="368"/>
    </location>
</feature>
<evidence type="ECO:0008006" key="5">
    <source>
        <dbReference type="Google" id="ProtNLM"/>
    </source>
</evidence>
<dbReference type="InterPro" id="IPR000683">
    <property type="entry name" value="Gfo/Idh/MocA-like_OxRdtase_N"/>
</dbReference>
<reference evidence="3" key="1">
    <citation type="submission" date="2023-03" db="EMBL/GenBank/DDBJ databases">
        <title>Complete genome of Cladonia borealis.</title>
        <authorList>
            <person name="Park H."/>
        </authorList>
    </citation>
    <scope>NUCLEOTIDE SEQUENCE</scope>
    <source>
        <strain evidence="3">ANT050790</strain>
    </source>
</reference>
<evidence type="ECO:0000313" key="3">
    <source>
        <dbReference type="EMBL" id="KAK0509567.1"/>
    </source>
</evidence>
<dbReference type="AlphaFoldDB" id="A0AA39QUP4"/>
<gene>
    <name evidence="3" type="ORF">JMJ35_007961</name>
</gene>
<dbReference type="GO" id="GO:0000166">
    <property type="term" value="F:nucleotide binding"/>
    <property type="evidence" value="ECO:0007669"/>
    <property type="project" value="InterPro"/>
</dbReference>
<dbReference type="Pfam" id="PF01408">
    <property type="entry name" value="GFO_IDH_MocA"/>
    <property type="match status" value="1"/>
</dbReference>
<dbReference type="EMBL" id="JAFEKC020000018">
    <property type="protein sequence ID" value="KAK0509567.1"/>
    <property type="molecule type" value="Genomic_DNA"/>
</dbReference>
<dbReference type="GO" id="GO:0006740">
    <property type="term" value="P:NADPH regeneration"/>
    <property type="evidence" value="ECO:0007669"/>
    <property type="project" value="TreeGrafter"/>
</dbReference>
<dbReference type="Pfam" id="PF02894">
    <property type="entry name" value="GFO_IDH_MocA_C"/>
    <property type="match status" value="1"/>
</dbReference>
<name>A0AA39QUP4_9LECA</name>
<sequence length="377" mass="41855">MVAAVLGVGLIGAGEVAQVIHLPTLQLMKHLYTVKAICDVSQKTVDFCKYRYNIPLATTNPDHVINHPGIDVIFNLTSDEFHETIAVAALKAGKHIMQEKPISLSVESAMRIVEAEREAKNGARVFVGYMRRYAPSFVNAFKREVASIDRVLYARSRGIVGPNAYFVNQSGTFPFKNPDDIPSGASAKRGTLLGELLREAFDGDTAYEEDLKFCRHLGSLGSHDLSLMREVLGFPQSVAGVSVNHPFYSAILNYQTSQGAFSVTYESGIDDVARFDSHLTVYGKDKTVSIQYDTPYVKGLAIKVKVDEVNEYGEVISKEILSSYEDAYTAELEEMHACFTEGREIKTSAEDALQDLRLFAMLLEQHRQQYTRSMGLN</sequence>
<dbReference type="GO" id="GO:0005737">
    <property type="term" value="C:cytoplasm"/>
    <property type="evidence" value="ECO:0007669"/>
    <property type="project" value="TreeGrafter"/>
</dbReference>
<accession>A0AA39QUP4</accession>
<keyword evidence="4" id="KW-1185">Reference proteome</keyword>